<comment type="caution">
    <text evidence="3">The sequence shown here is derived from an EMBL/GenBank/DDBJ whole genome shotgun (WGS) entry which is preliminary data.</text>
</comment>
<dbReference type="EMBL" id="QQXL01000001">
    <property type="protein sequence ID" value="RKW71577.1"/>
    <property type="molecule type" value="Genomic_DNA"/>
</dbReference>
<name>A0A496PM30_9MICC</name>
<dbReference type="InterPro" id="IPR056934">
    <property type="entry name" value="SH3_Rv0428c"/>
</dbReference>
<feature type="region of interest" description="Disordered" evidence="1">
    <location>
        <begin position="77"/>
        <end position="110"/>
    </location>
</feature>
<dbReference type="Proteomes" id="UP000273119">
    <property type="component" value="Unassembled WGS sequence"/>
</dbReference>
<accession>A0A496PM30</accession>
<evidence type="ECO:0000313" key="4">
    <source>
        <dbReference type="Proteomes" id="UP000273119"/>
    </source>
</evidence>
<dbReference type="Pfam" id="PF24551">
    <property type="entry name" value="SH3_Rv0428c"/>
    <property type="match status" value="1"/>
</dbReference>
<gene>
    <name evidence="3" type="ORF">DWQ67_01655</name>
</gene>
<organism evidence="3 4">
    <name type="scientific">Galactobacter caseinivorans</name>
    <dbReference type="NCBI Taxonomy" id="2676123"/>
    <lineage>
        <taxon>Bacteria</taxon>
        <taxon>Bacillati</taxon>
        <taxon>Actinomycetota</taxon>
        <taxon>Actinomycetes</taxon>
        <taxon>Micrococcales</taxon>
        <taxon>Micrococcaceae</taxon>
        <taxon>Galactobacter</taxon>
    </lineage>
</organism>
<sequence>MADFFDALRPGTRVVVRYRITDDAGHTLSDALGEFDGVVLGDAVGPGDASAAGKAALAPGERGVRILTRRGAVLIPTAQVTHAKPVPPPPPRRRGGDHTASGIGTPPSGG</sequence>
<proteinExistence type="predicted"/>
<evidence type="ECO:0000256" key="1">
    <source>
        <dbReference type="SAM" id="MobiDB-lite"/>
    </source>
</evidence>
<reference evidence="3 4" key="1">
    <citation type="submission" date="2018-07" db="EMBL/GenBank/DDBJ databases">
        <title>Arthrobacter sp. nov., isolated from raw cow's milk with high bacterial count.</title>
        <authorList>
            <person name="Hahne J."/>
            <person name="Isele D."/>
            <person name="Lipski A."/>
        </authorList>
    </citation>
    <scope>NUCLEOTIDE SEQUENCE [LARGE SCALE GENOMIC DNA]</scope>
    <source>
        <strain evidence="3 4">JZ R-183</strain>
    </source>
</reference>
<dbReference type="RefSeq" id="WP_121483840.1">
    <property type="nucleotide sequence ID" value="NZ_QQXL01000001.1"/>
</dbReference>
<keyword evidence="4" id="KW-1185">Reference proteome</keyword>
<protein>
    <recommendedName>
        <fullName evidence="2">Histone acetyltransferase Rv0428c-like SH3 domain-containing protein</fullName>
    </recommendedName>
</protein>
<evidence type="ECO:0000259" key="2">
    <source>
        <dbReference type="Pfam" id="PF24551"/>
    </source>
</evidence>
<evidence type="ECO:0000313" key="3">
    <source>
        <dbReference type="EMBL" id="RKW71577.1"/>
    </source>
</evidence>
<dbReference type="AlphaFoldDB" id="A0A496PM30"/>
<feature type="domain" description="Histone acetyltransferase Rv0428c-like SH3" evidence="2">
    <location>
        <begin position="9"/>
        <end position="35"/>
    </location>
</feature>